<evidence type="ECO:0000256" key="3">
    <source>
        <dbReference type="ARBA" id="ARBA00022840"/>
    </source>
</evidence>
<dbReference type="Gene3D" id="3.40.50.300">
    <property type="entry name" value="P-loop containing nucleotide triphosphate hydrolases"/>
    <property type="match status" value="1"/>
</dbReference>
<comment type="caution">
    <text evidence="5">The sequence shown here is derived from an EMBL/GenBank/DDBJ whole genome shotgun (WGS) entry which is preliminary data.</text>
</comment>
<dbReference type="CDD" id="cd03219">
    <property type="entry name" value="ABC_Mj1267_LivG_branched"/>
    <property type="match status" value="1"/>
</dbReference>
<sequence>MDTQNNLSIAPDEILAINGLSIQFGGLKAVDNLTFHVKEKEIFGLIGPNGAGKTTAFNCITQFYKPNSGQVLFRTDKKRLHKGHHGDETEVIDLVGHPVHQIIRLGLVRTFQNVEVIKELSLIDNVLIGGHIDFKASIFEQALKLPRAVREEREMRNKAEEILEFLEIADRKDLPAGGQPYGVLKKVELARTLMCHPKLIILDEPAAGLNDTETELLAKSIHSIRDRYGCSVLLVEHDMRLVMGICDHICAISFGKFLAVGTPAEIQSNKLVQEAYLGEEE</sequence>
<dbReference type="InterPro" id="IPR003439">
    <property type="entry name" value="ABC_transporter-like_ATP-bd"/>
</dbReference>
<dbReference type="GO" id="GO:0005886">
    <property type="term" value="C:plasma membrane"/>
    <property type="evidence" value="ECO:0007669"/>
    <property type="project" value="TreeGrafter"/>
</dbReference>
<dbReference type="Pfam" id="PF00005">
    <property type="entry name" value="ABC_tran"/>
    <property type="match status" value="1"/>
</dbReference>
<dbReference type="EMBL" id="VSSQ01028622">
    <property type="protein sequence ID" value="MPM78409.1"/>
    <property type="molecule type" value="Genomic_DNA"/>
</dbReference>
<dbReference type="InterPro" id="IPR027417">
    <property type="entry name" value="P-loop_NTPase"/>
</dbReference>
<evidence type="ECO:0000256" key="2">
    <source>
        <dbReference type="ARBA" id="ARBA00022741"/>
    </source>
</evidence>
<reference evidence="5" key="1">
    <citation type="submission" date="2019-08" db="EMBL/GenBank/DDBJ databases">
        <authorList>
            <person name="Kucharzyk K."/>
            <person name="Murdoch R.W."/>
            <person name="Higgins S."/>
            <person name="Loffler F."/>
        </authorList>
    </citation>
    <scope>NUCLEOTIDE SEQUENCE</scope>
</reference>
<dbReference type="InterPro" id="IPR051120">
    <property type="entry name" value="ABC_AA/LPS_Transport"/>
</dbReference>
<dbReference type="SUPFAM" id="SSF52540">
    <property type="entry name" value="P-loop containing nucleoside triphosphate hydrolases"/>
    <property type="match status" value="1"/>
</dbReference>
<name>A0A645CND5_9ZZZZ</name>
<dbReference type="EC" id="3.6.3.-" evidence="5"/>
<dbReference type="Pfam" id="PF12399">
    <property type="entry name" value="BCA_ABC_TP_C"/>
    <property type="match status" value="1"/>
</dbReference>
<dbReference type="GO" id="GO:0005524">
    <property type="term" value="F:ATP binding"/>
    <property type="evidence" value="ECO:0007669"/>
    <property type="project" value="UniProtKB-KW"/>
</dbReference>
<evidence type="ECO:0000313" key="5">
    <source>
        <dbReference type="EMBL" id="MPM78409.1"/>
    </source>
</evidence>
<dbReference type="InterPro" id="IPR003593">
    <property type="entry name" value="AAA+_ATPase"/>
</dbReference>
<dbReference type="PANTHER" id="PTHR45772">
    <property type="entry name" value="CONSERVED COMPONENT OF ABC TRANSPORTER FOR NATURAL AMINO ACIDS-RELATED"/>
    <property type="match status" value="1"/>
</dbReference>
<dbReference type="GO" id="GO:0016887">
    <property type="term" value="F:ATP hydrolysis activity"/>
    <property type="evidence" value="ECO:0007669"/>
    <property type="project" value="InterPro"/>
</dbReference>
<dbReference type="SMART" id="SM00382">
    <property type="entry name" value="AAA"/>
    <property type="match status" value="1"/>
</dbReference>
<keyword evidence="2" id="KW-0547">Nucleotide-binding</keyword>
<feature type="domain" description="ABC transporter" evidence="4">
    <location>
        <begin position="15"/>
        <end position="279"/>
    </location>
</feature>
<evidence type="ECO:0000256" key="1">
    <source>
        <dbReference type="ARBA" id="ARBA00022448"/>
    </source>
</evidence>
<protein>
    <submittedName>
        <fullName evidence="5">Lipopolysaccharide export system ATP-binding protein LptB</fullName>
        <ecNumber evidence="5">3.6.3.-</ecNumber>
    </submittedName>
</protein>
<evidence type="ECO:0000259" key="4">
    <source>
        <dbReference type="PROSITE" id="PS50893"/>
    </source>
</evidence>
<dbReference type="PROSITE" id="PS50893">
    <property type="entry name" value="ABC_TRANSPORTER_2"/>
    <property type="match status" value="1"/>
</dbReference>
<dbReference type="InterPro" id="IPR032823">
    <property type="entry name" value="BCA_ABC_TP_C"/>
</dbReference>
<keyword evidence="3 5" id="KW-0067">ATP-binding</keyword>
<dbReference type="AlphaFoldDB" id="A0A645CND5"/>
<organism evidence="5">
    <name type="scientific">bioreactor metagenome</name>
    <dbReference type="NCBI Taxonomy" id="1076179"/>
    <lineage>
        <taxon>unclassified sequences</taxon>
        <taxon>metagenomes</taxon>
        <taxon>ecological metagenomes</taxon>
    </lineage>
</organism>
<keyword evidence="5" id="KW-0378">Hydrolase</keyword>
<proteinExistence type="predicted"/>
<accession>A0A645CND5</accession>
<keyword evidence="1" id="KW-0813">Transport</keyword>
<dbReference type="FunFam" id="3.40.50.300:FF:000421">
    <property type="entry name" value="Branched-chain amino acid ABC transporter ATP-binding protein"/>
    <property type="match status" value="1"/>
</dbReference>
<gene>
    <name evidence="5" type="primary">lptB_72</name>
    <name evidence="5" type="ORF">SDC9_125420</name>
</gene>